<evidence type="ECO:0000256" key="2">
    <source>
        <dbReference type="ARBA" id="ARBA00022729"/>
    </source>
</evidence>
<reference evidence="3" key="1">
    <citation type="submission" date="2016-04" db="EMBL/GenBank/DDBJ databases">
        <authorList>
            <person name="Evans L.H."/>
            <person name="Alamgir A."/>
            <person name="Owens N."/>
            <person name="Weber N.D."/>
            <person name="Virtaneva K."/>
            <person name="Barbian K."/>
            <person name="Babar A."/>
            <person name="Rosenke K."/>
        </authorList>
    </citation>
    <scope>NUCLEOTIDE SEQUENCE</scope>
    <source>
        <strain evidence="3">86-1</strain>
    </source>
</reference>
<accession>A0A212K518</accession>
<gene>
    <name evidence="3" type="ORF">KL86DYS1_31463</name>
</gene>
<keyword evidence="2" id="KW-0732">Signal</keyword>
<sequence length="278" mass="30859">MKKLLTILLSLLVLAGCSDEDYPLLEPYIYFADNVDYYVVDPDVEVAYTITGSFSAEGMIQSVSIDGVQYTEEEIGAELTSTSISHTVDLTGFTESRTIRFTLTDKRGKTTTQDFHFIKAQPVETFVVELGAQNNSVQGFFLSLTDYKTYSVTDFLNTQKDVEGICFGYNKDKKEPLLLSPTGLQIANVLQDKGNKMVSIGSVPKVDGAAFTKMENDAIMKNLVGASFRTFEYTTARNETSYLFKTESGRWGMLYVQEMLSGLAGNMKVIVKIEKVGN</sequence>
<organism evidence="3">
    <name type="scientific">uncultured Dysgonomonas sp</name>
    <dbReference type="NCBI Taxonomy" id="206096"/>
    <lineage>
        <taxon>Bacteria</taxon>
        <taxon>Pseudomonadati</taxon>
        <taxon>Bacteroidota</taxon>
        <taxon>Bacteroidia</taxon>
        <taxon>Bacteroidales</taxon>
        <taxon>Dysgonomonadaceae</taxon>
        <taxon>Dysgonomonas</taxon>
        <taxon>environmental samples</taxon>
    </lineage>
</organism>
<name>A0A212K518_9BACT</name>
<proteinExistence type="predicted"/>
<evidence type="ECO:0000313" key="3">
    <source>
        <dbReference type="EMBL" id="SBW06756.1"/>
    </source>
</evidence>
<dbReference type="RefSeq" id="WP_194223041.1">
    <property type="nucleotide sequence ID" value="NZ_LT599032.1"/>
</dbReference>
<dbReference type="Pfam" id="PF08139">
    <property type="entry name" value="LPAM_1"/>
    <property type="match status" value="1"/>
</dbReference>
<dbReference type="EMBL" id="FLUM01000003">
    <property type="protein sequence ID" value="SBW06756.1"/>
    <property type="molecule type" value="Genomic_DNA"/>
</dbReference>
<evidence type="ECO:0000256" key="1">
    <source>
        <dbReference type="ARBA" id="ARBA00017922"/>
    </source>
</evidence>
<protein>
    <recommendedName>
        <fullName evidence="1">Type IV secretion system putative lipoprotein virB7</fullName>
    </recommendedName>
</protein>
<dbReference type="AlphaFoldDB" id="A0A212K518"/>
<dbReference type="PROSITE" id="PS51257">
    <property type="entry name" value="PROKAR_LIPOPROTEIN"/>
    <property type="match status" value="1"/>
</dbReference>
<dbReference type="InterPro" id="IPR012640">
    <property type="entry name" value="Membr_lipoprot_lipid_attach_CS"/>
</dbReference>